<protein>
    <submittedName>
        <fullName evidence="2">Uncharacterized protein</fullName>
    </submittedName>
</protein>
<accession>A0ABD1GX74</accession>
<name>A0ABD1GX74_SALDI</name>
<organism evidence="2 3">
    <name type="scientific">Salvia divinorum</name>
    <name type="common">Maria pastora</name>
    <name type="synonym">Diviner's sage</name>
    <dbReference type="NCBI Taxonomy" id="28513"/>
    <lineage>
        <taxon>Eukaryota</taxon>
        <taxon>Viridiplantae</taxon>
        <taxon>Streptophyta</taxon>
        <taxon>Embryophyta</taxon>
        <taxon>Tracheophyta</taxon>
        <taxon>Spermatophyta</taxon>
        <taxon>Magnoliopsida</taxon>
        <taxon>eudicotyledons</taxon>
        <taxon>Gunneridae</taxon>
        <taxon>Pentapetalae</taxon>
        <taxon>asterids</taxon>
        <taxon>lamiids</taxon>
        <taxon>Lamiales</taxon>
        <taxon>Lamiaceae</taxon>
        <taxon>Nepetoideae</taxon>
        <taxon>Mentheae</taxon>
        <taxon>Salviinae</taxon>
        <taxon>Salvia</taxon>
        <taxon>Salvia subgen. Calosphace</taxon>
    </lineage>
</organism>
<feature type="region of interest" description="Disordered" evidence="1">
    <location>
        <begin position="1"/>
        <end position="29"/>
    </location>
</feature>
<sequence>MDNQEQENKLEELRLSQDSTRGEEVSHLDPLVDQKVEYIEQTNNGDENAKNVYEFTTSRSSVATAMVVAGWDPCAKSAVDCMREQNEKMSMNE</sequence>
<dbReference type="EMBL" id="JBEAFC010000007">
    <property type="protein sequence ID" value="KAL1548751.1"/>
    <property type="molecule type" value="Genomic_DNA"/>
</dbReference>
<proteinExistence type="predicted"/>
<keyword evidence="3" id="KW-1185">Reference proteome</keyword>
<gene>
    <name evidence="2" type="ORF">AAHA92_16942</name>
</gene>
<evidence type="ECO:0000313" key="2">
    <source>
        <dbReference type="EMBL" id="KAL1548751.1"/>
    </source>
</evidence>
<reference evidence="2 3" key="1">
    <citation type="submission" date="2024-06" db="EMBL/GenBank/DDBJ databases">
        <title>A chromosome level genome sequence of Diviner's sage (Salvia divinorum).</title>
        <authorList>
            <person name="Ford S.A."/>
            <person name="Ro D.-K."/>
            <person name="Ness R.W."/>
            <person name="Phillips M.A."/>
        </authorList>
    </citation>
    <scope>NUCLEOTIDE SEQUENCE [LARGE SCALE GENOMIC DNA]</scope>
    <source>
        <strain evidence="2">SAF-2024a</strain>
        <tissue evidence="2">Leaf</tissue>
    </source>
</reference>
<evidence type="ECO:0000313" key="3">
    <source>
        <dbReference type="Proteomes" id="UP001567538"/>
    </source>
</evidence>
<evidence type="ECO:0000256" key="1">
    <source>
        <dbReference type="SAM" id="MobiDB-lite"/>
    </source>
</evidence>
<dbReference type="AlphaFoldDB" id="A0ABD1GX74"/>
<dbReference type="Proteomes" id="UP001567538">
    <property type="component" value="Unassembled WGS sequence"/>
</dbReference>
<comment type="caution">
    <text evidence="2">The sequence shown here is derived from an EMBL/GenBank/DDBJ whole genome shotgun (WGS) entry which is preliminary data.</text>
</comment>